<feature type="transmembrane region" description="Helical" evidence="1">
    <location>
        <begin position="34"/>
        <end position="53"/>
    </location>
</feature>
<keyword evidence="1" id="KW-0472">Membrane</keyword>
<sequence length="80" mass="8769">MTEKEKNQLIKGLFLTTGIVLGVMLSQVEDGTDGILFAVLSAGLFFAAFLVADNTGKSKLLLYSAAIIVWLIMYRFLQLP</sequence>
<accession>A0A7H0GZC4</accession>
<organism evidence="2 3">
    <name type="scientific">Hymenobacter qilianensis</name>
    <dbReference type="NCBI Taxonomy" id="1385715"/>
    <lineage>
        <taxon>Bacteria</taxon>
        <taxon>Pseudomonadati</taxon>
        <taxon>Bacteroidota</taxon>
        <taxon>Cytophagia</taxon>
        <taxon>Cytophagales</taxon>
        <taxon>Hymenobacteraceae</taxon>
        <taxon>Hymenobacter</taxon>
    </lineage>
</organism>
<evidence type="ECO:0000256" key="1">
    <source>
        <dbReference type="SAM" id="Phobius"/>
    </source>
</evidence>
<proteinExistence type="predicted"/>
<keyword evidence="3" id="KW-1185">Reference proteome</keyword>
<dbReference type="EMBL" id="CP060784">
    <property type="protein sequence ID" value="QNP53640.1"/>
    <property type="molecule type" value="Genomic_DNA"/>
</dbReference>
<name>A0A7H0GZC4_9BACT</name>
<dbReference type="RefSeq" id="WP_187733850.1">
    <property type="nucleotide sequence ID" value="NZ_CP060784.1"/>
</dbReference>
<keyword evidence="1" id="KW-1133">Transmembrane helix</keyword>
<protein>
    <submittedName>
        <fullName evidence="2">Uncharacterized protein</fullName>
    </submittedName>
</protein>
<dbReference type="AlphaFoldDB" id="A0A7H0GZC4"/>
<gene>
    <name evidence="2" type="ORF">H9L05_08865</name>
</gene>
<feature type="transmembrane region" description="Helical" evidence="1">
    <location>
        <begin position="60"/>
        <end position="77"/>
    </location>
</feature>
<dbReference type="KEGG" id="hqi:H9L05_08865"/>
<reference evidence="2 3" key="1">
    <citation type="submission" date="2020-08" db="EMBL/GenBank/DDBJ databases">
        <title>Genome sequence of Hymenobacter qilianensis JCM 19763T.</title>
        <authorList>
            <person name="Hyun D.-W."/>
            <person name="Bae J.-W."/>
        </authorList>
    </citation>
    <scope>NUCLEOTIDE SEQUENCE [LARGE SCALE GENOMIC DNA]</scope>
    <source>
        <strain evidence="2 3">JCM 19763</strain>
    </source>
</reference>
<keyword evidence="1" id="KW-0812">Transmembrane</keyword>
<feature type="transmembrane region" description="Helical" evidence="1">
    <location>
        <begin position="12"/>
        <end position="28"/>
    </location>
</feature>
<dbReference type="Proteomes" id="UP000516093">
    <property type="component" value="Chromosome"/>
</dbReference>
<evidence type="ECO:0000313" key="3">
    <source>
        <dbReference type="Proteomes" id="UP000516093"/>
    </source>
</evidence>
<evidence type="ECO:0000313" key="2">
    <source>
        <dbReference type="EMBL" id="QNP53640.1"/>
    </source>
</evidence>